<evidence type="ECO:0000256" key="7">
    <source>
        <dbReference type="PROSITE-ProRule" id="PRU10141"/>
    </source>
</evidence>
<dbReference type="SMART" id="SM00036">
    <property type="entry name" value="CNH"/>
    <property type="match status" value="1"/>
</dbReference>
<dbReference type="GO" id="GO:0005524">
    <property type="term" value="F:ATP binding"/>
    <property type="evidence" value="ECO:0007669"/>
    <property type="project" value="UniProtKB-UniRule"/>
</dbReference>
<feature type="domain" description="CNH" evidence="10">
    <location>
        <begin position="464"/>
        <end position="789"/>
    </location>
</feature>
<name>A0A3N0YPY8_ANAGA</name>
<dbReference type="OrthoDB" id="8693905at2759"/>
<feature type="region of interest" description="Disordered" evidence="8">
    <location>
        <begin position="242"/>
        <end position="317"/>
    </location>
</feature>
<dbReference type="PROSITE" id="PS50011">
    <property type="entry name" value="PROTEIN_KINASE_DOM"/>
    <property type="match status" value="1"/>
</dbReference>
<evidence type="ECO:0000259" key="10">
    <source>
        <dbReference type="PROSITE" id="PS50219"/>
    </source>
</evidence>
<dbReference type="EC" id="2.7.11.1" evidence="2"/>
<accession>A0A3N0YPY8</accession>
<keyword evidence="5 11" id="KW-0808">Transferase</keyword>
<evidence type="ECO:0000256" key="3">
    <source>
        <dbReference type="ARBA" id="ARBA00022527"/>
    </source>
</evidence>
<evidence type="ECO:0000256" key="5">
    <source>
        <dbReference type="ARBA" id="ARBA00022777"/>
    </source>
</evidence>
<comment type="caution">
    <text evidence="11">The sequence shown here is derived from an EMBL/GenBank/DDBJ whole genome shotgun (WGS) entry which is preliminary data.</text>
</comment>
<dbReference type="EMBL" id="RJVU01034768">
    <property type="protein sequence ID" value="ROL47941.1"/>
    <property type="molecule type" value="Genomic_DNA"/>
</dbReference>
<dbReference type="Proteomes" id="UP000281406">
    <property type="component" value="Unassembled WGS sequence"/>
</dbReference>
<dbReference type="InterPro" id="IPR017441">
    <property type="entry name" value="Protein_kinase_ATP_BS"/>
</dbReference>
<dbReference type="AlphaFoldDB" id="A0A3N0YPY8"/>
<dbReference type="InterPro" id="IPR001180">
    <property type="entry name" value="CNH_dom"/>
</dbReference>
<dbReference type="Gene3D" id="1.10.510.10">
    <property type="entry name" value="Transferase(Phosphotransferase) domain 1"/>
    <property type="match status" value="2"/>
</dbReference>
<dbReference type="PANTHER" id="PTHR48012">
    <property type="entry name" value="STERILE20-LIKE KINASE, ISOFORM B-RELATED"/>
    <property type="match status" value="1"/>
</dbReference>
<feature type="compositionally biased region" description="Basic and acidic residues" evidence="8">
    <location>
        <begin position="260"/>
        <end position="278"/>
    </location>
</feature>
<dbReference type="PANTHER" id="PTHR48012:SF30">
    <property type="entry name" value="NON-SPECIFIC SERINE_THREONINE PROTEIN KINASE"/>
    <property type="match status" value="1"/>
</dbReference>
<dbReference type="InterPro" id="IPR050629">
    <property type="entry name" value="STE20/SPS1-PAK"/>
</dbReference>
<dbReference type="InterPro" id="IPR011009">
    <property type="entry name" value="Kinase-like_dom_sf"/>
</dbReference>
<dbReference type="Pfam" id="PF00780">
    <property type="entry name" value="CNH"/>
    <property type="match status" value="1"/>
</dbReference>
<keyword evidence="5 11" id="KW-0418">Kinase</keyword>
<protein>
    <recommendedName>
        <fullName evidence="2">non-specific serine/threonine protein kinase</fullName>
        <ecNumber evidence="2">2.7.11.1</ecNumber>
    </recommendedName>
</protein>
<evidence type="ECO:0000256" key="8">
    <source>
        <dbReference type="SAM" id="MobiDB-lite"/>
    </source>
</evidence>
<keyword evidence="6 7" id="KW-0067">ATP-binding</keyword>
<feature type="domain" description="Protein kinase" evidence="9">
    <location>
        <begin position="15"/>
        <end position="223"/>
    </location>
</feature>
<gene>
    <name evidence="11" type="ORF">DPX16_21808</name>
</gene>
<feature type="binding site" evidence="7">
    <location>
        <position position="44"/>
    </location>
    <ligand>
        <name>ATP</name>
        <dbReference type="ChEBI" id="CHEBI:30616"/>
    </ligand>
</feature>
<dbReference type="Pfam" id="PF00069">
    <property type="entry name" value="Pkinase"/>
    <property type="match status" value="2"/>
</dbReference>
<dbReference type="GO" id="GO:0005737">
    <property type="term" value="C:cytoplasm"/>
    <property type="evidence" value="ECO:0007669"/>
    <property type="project" value="TreeGrafter"/>
</dbReference>
<dbReference type="PROSITE" id="PS50219">
    <property type="entry name" value="CNH"/>
    <property type="match status" value="1"/>
</dbReference>
<evidence type="ECO:0000256" key="4">
    <source>
        <dbReference type="ARBA" id="ARBA00022741"/>
    </source>
</evidence>
<evidence type="ECO:0000313" key="12">
    <source>
        <dbReference type="Proteomes" id="UP000281406"/>
    </source>
</evidence>
<keyword evidence="3" id="KW-0723">Serine/threonine-protein kinase</keyword>
<feature type="compositionally biased region" description="Polar residues" evidence="8">
    <location>
        <begin position="1037"/>
        <end position="1049"/>
    </location>
</feature>
<evidence type="ECO:0000256" key="2">
    <source>
        <dbReference type="ARBA" id="ARBA00012513"/>
    </source>
</evidence>
<proteinExistence type="inferred from homology"/>
<reference evidence="11 12" key="1">
    <citation type="submission" date="2018-10" db="EMBL/GenBank/DDBJ databases">
        <title>Genome assembly for a Yunnan-Guizhou Plateau 3E fish, Anabarilius grahami (Regan), and its evolutionary and genetic applications.</title>
        <authorList>
            <person name="Jiang W."/>
        </authorList>
    </citation>
    <scope>NUCLEOTIDE SEQUENCE [LARGE SCALE GENOMIC DNA]</scope>
    <source>
        <strain evidence="11">AG-KIZ</strain>
        <tissue evidence="11">Muscle</tissue>
    </source>
</reference>
<dbReference type="GO" id="GO:0008349">
    <property type="term" value="F:MAP kinase kinase kinase kinase activity"/>
    <property type="evidence" value="ECO:0007669"/>
    <property type="project" value="TreeGrafter"/>
</dbReference>
<organism evidence="11 12">
    <name type="scientific">Anabarilius grahami</name>
    <name type="common">Kanglang fish</name>
    <name type="synonym">Barilius grahami</name>
    <dbReference type="NCBI Taxonomy" id="495550"/>
    <lineage>
        <taxon>Eukaryota</taxon>
        <taxon>Metazoa</taxon>
        <taxon>Chordata</taxon>
        <taxon>Craniata</taxon>
        <taxon>Vertebrata</taxon>
        <taxon>Euteleostomi</taxon>
        <taxon>Actinopterygii</taxon>
        <taxon>Neopterygii</taxon>
        <taxon>Teleostei</taxon>
        <taxon>Ostariophysi</taxon>
        <taxon>Cypriniformes</taxon>
        <taxon>Xenocyprididae</taxon>
        <taxon>Xenocypridinae</taxon>
        <taxon>Xenocypridinae incertae sedis</taxon>
        <taxon>Anabarilius</taxon>
    </lineage>
</organism>
<dbReference type="SUPFAM" id="SSF56112">
    <property type="entry name" value="Protein kinase-like (PK-like)"/>
    <property type="match status" value="1"/>
</dbReference>
<evidence type="ECO:0000256" key="6">
    <source>
        <dbReference type="ARBA" id="ARBA00022840"/>
    </source>
</evidence>
<dbReference type="FunFam" id="1.10.510.10:FF:001499">
    <property type="entry name" value="Kinase, STE STE20"/>
    <property type="match status" value="1"/>
</dbReference>
<feature type="region of interest" description="Disordered" evidence="8">
    <location>
        <begin position="1011"/>
        <end position="1118"/>
    </location>
</feature>
<feature type="region of interest" description="Disordered" evidence="8">
    <location>
        <begin position="345"/>
        <end position="368"/>
    </location>
</feature>
<evidence type="ECO:0000313" key="11">
    <source>
        <dbReference type="EMBL" id="ROL47941.1"/>
    </source>
</evidence>
<dbReference type="InterPro" id="IPR000719">
    <property type="entry name" value="Prot_kinase_dom"/>
</dbReference>
<comment type="similarity">
    <text evidence="1">Belongs to the protein kinase superfamily. STE Ser/Thr protein kinase family. STE20 subfamily.</text>
</comment>
<keyword evidence="4 7" id="KW-0547">Nucleotide-binding</keyword>
<evidence type="ECO:0000259" key="9">
    <source>
        <dbReference type="PROSITE" id="PS50011"/>
    </source>
</evidence>
<dbReference type="PROSITE" id="PS00107">
    <property type="entry name" value="PROTEIN_KINASE_ATP"/>
    <property type="match status" value="1"/>
</dbReference>
<sequence length="1170" mass="130129">MNTIGVSFLDPLDDYEIIHQIGSGTYGDVFKARNIRSSEMAAIKIVKLDPGDDITSIQQEITMMKECKHKNIVAYYGTYHRNTKLWICMEYCGGGSLQDIYQADFGVAAEISASVAKRKSFIGTPYWMAPEVAAVEKKGGYNHLCDIWAVGITAIELAELQPPMFDLHPMRALMLMSKSSFQPPKLKDKSKWSAGFHSFVKMCLIKSPRKRPTAETLLQHPFVTQLLTRKLMIELLDMSNNPDLHHPFSPEENEEANDTAPDKIQSKGKHMPVERSLSEEQFDQVKFTPPRRKETEPYPDLGSCDDWSISGDEPESPGLLESVEEELQQRSLTVKRLSSFEWSKRKSGLFSPPPVSATASLPPMSSLDSHVEDKDLTLRPSATLCPETVLSPKPVLLRCSASQDVRQWCSDPCVPDGKDTQEQQRTLTRTLSRDTALSPEWSTMRKKTEDSMGACFTKVFNGCPLKIHCAETWVLPKTRDQYLILGAEEGVYILNLNELHEDTLEKLLPQRCAWLYVMNNVLMSISGKSSQLCSHRLTALFEQRGHLQRKQGHLSLGTNRFTERIIHRKFAVSVKIPDTKGCRKCSVARNPYTDSTFLCAAVPSGLVLLLWYEPLQKFMHLKHIAVPLPDPLPIFELLVLMTDELPQLCVGVQESPGQQNERQLKFDIINLNGMPNPQPDSETIKAVQVTQLDRDTVLIALEKTVKIVNMQGVPSKELVSELDFDFPIETLEQRPSAEASYLVSFGGSEDELLDDSMSLAASEMEEWAGDEDHAHLPSLEPIDARAGMDAELFRVLSKAIEELDLEWAPPEEPTRSRLDEWYLPGHRQAPRQRSAPFFPEVHDELTKSWLAPYSVRLRSSSSAALASVDGSQEKGYGQMPTLDKAVAAHLCPPAAVGWKTKRALPSKPCRTTSSMAAELILPQARLPQRYTPWPFSSTTDLALRATKAMAQAIGRSMANLVVLERHLWLNLTEIKETDKLAFLDAPVSPSGLFGPAVEGFTERFTAAQKSSQAVRHFLPKRSSSAAASSRPRTAPTQHQSKPAPSTSQAAPPKEQCQRSRPLSALPSRDTRAPGQGLSWIRRLPSLPDPSGRKRKGKSPAAAGPPQKISRIVPPPPRSVPGVGDQVFVLRPGPTAVAPTQNAFVMANTINISQSQKRANFLFHSRQCSGP</sequence>
<feature type="compositionally biased region" description="Low complexity" evidence="8">
    <location>
        <begin position="1021"/>
        <end position="1036"/>
    </location>
</feature>
<keyword evidence="12" id="KW-1185">Reference proteome</keyword>
<evidence type="ECO:0000256" key="1">
    <source>
        <dbReference type="ARBA" id="ARBA00008874"/>
    </source>
</evidence>